<evidence type="ECO:0000256" key="4">
    <source>
        <dbReference type="ARBA" id="ARBA00022692"/>
    </source>
</evidence>
<evidence type="ECO:0000256" key="3">
    <source>
        <dbReference type="ARBA" id="ARBA00022475"/>
    </source>
</evidence>
<feature type="domain" description="ABC transmembrane type-1" evidence="8">
    <location>
        <begin position="79"/>
        <end position="275"/>
    </location>
</feature>
<accession>A0A0D5NDL7</accession>
<comment type="subcellular location">
    <subcellularLocation>
        <location evidence="1 7">Cell membrane</location>
        <topology evidence="1 7">Multi-pass membrane protein</topology>
    </subcellularLocation>
</comment>
<organism evidence="9 10">
    <name type="scientific">Paenibacillus beijingensis</name>
    <dbReference type="NCBI Taxonomy" id="1126833"/>
    <lineage>
        <taxon>Bacteria</taxon>
        <taxon>Bacillati</taxon>
        <taxon>Bacillota</taxon>
        <taxon>Bacilli</taxon>
        <taxon>Bacillales</taxon>
        <taxon>Paenibacillaceae</taxon>
        <taxon>Paenibacillus</taxon>
    </lineage>
</organism>
<evidence type="ECO:0000256" key="6">
    <source>
        <dbReference type="ARBA" id="ARBA00023136"/>
    </source>
</evidence>
<dbReference type="PANTHER" id="PTHR43744">
    <property type="entry name" value="ABC TRANSPORTER PERMEASE PROTEIN MG189-RELATED-RELATED"/>
    <property type="match status" value="1"/>
</dbReference>
<feature type="transmembrane region" description="Helical" evidence="7">
    <location>
        <begin position="189"/>
        <end position="208"/>
    </location>
</feature>
<keyword evidence="2 7" id="KW-0813">Transport</keyword>
<feature type="transmembrane region" description="Helical" evidence="7">
    <location>
        <begin position="258"/>
        <end position="275"/>
    </location>
</feature>
<dbReference type="HOGENOM" id="CLU_016047_1_1_9"/>
<keyword evidence="3" id="KW-1003">Cell membrane</keyword>
<dbReference type="CDD" id="cd06261">
    <property type="entry name" value="TM_PBP2"/>
    <property type="match status" value="1"/>
</dbReference>
<evidence type="ECO:0000256" key="5">
    <source>
        <dbReference type="ARBA" id="ARBA00022989"/>
    </source>
</evidence>
<dbReference type="Proteomes" id="UP000032633">
    <property type="component" value="Chromosome"/>
</dbReference>
<reference evidence="10" key="2">
    <citation type="submission" date="2015-03" db="EMBL/GenBank/DDBJ databases">
        <title>Genome sequence of Paenibacillus beijingensis strain DSM 24997T.</title>
        <authorList>
            <person name="Kwak Y."/>
            <person name="Shin J.-H."/>
        </authorList>
    </citation>
    <scope>NUCLEOTIDE SEQUENCE [LARGE SCALE GENOMIC DNA]</scope>
    <source>
        <strain evidence="10">DSM 24997</strain>
    </source>
</reference>
<dbReference type="STRING" id="1126833.VN24_01180"/>
<feature type="transmembrane region" description="Helical" evidence="7">
    <location>
        <begin position="79"/>
        <end position="104"/>
    </location>
</feature>
<dbReference type="KEGG" id="pbj:VN24_01180"/>
<comment type="similarity">
    <text evidence="7">Belongs to the binding-protein-dependent transport system permease family.</text>
</comment>
<proteinExistence type="inferred from homology"/>
<dbReference type="AlphaFoldDB" id="A0A0D5NDL7"/>
<name>A0A0D5NDL7_9BACL</name>
<dbReference type="EMBL" id="CP011058">
    <property type="protein sequence ID" value="AJY73489.1"/>
    <property type="molecule type" value="Genomic_DNA"/>
</dbReference>
<feature type="transmembrane region" description="Helical" evidence="7">
    <location>
        <begin position="21"/>
        <end position="43"/>
    </location>
</feature>
<evidence type="ECO:0000259" key="8">
    <source>
        <dbReference type="PROSITE" id="PS50928"/>
    </source>
</evidence>
<dbReference type="InterPro" id="IPR000515">
    <property type="entry name" value="MetI-like"/>
</dbReference>
<dbReference type="InterPro" id="IPR035906">
    <property type="entry name" value="MetI-like_sf"/>
</dbReference>
<dbReference type="SUPFAM" id="SSF161098">
    <property type="entry name" value="MetI-like"/>
    <property type="match status" value="1"/>
</dbReference>
<feature type="transmembrane region" description="Helical" evidence="7">
    <location>
        <begin position="116"/>
        <end position="137"/>
    </location>
</feature>
<dbReference type="GO" id="GO:0005886">
    <property type="term" value="C:plasma membrane"/>
    <property type="evidence" value="ECO:0007669"/>
    <property type="project" value="UniProtKB-SubCell"/>
</dbReference>
<gene>
    <name evidence="9" type="ORF">VN24_01180</name>
</gene>
<dbReference type="Pfam" id="PF00528">
    <property type="entry name" value="BPD_transp_1"/>
    <property type="match status" value="1"/>
</dbReference>
<dbReference type="PATRIC" id="fig|1126833.4.peg.265"/>
<dbReference type="PANTHER" id="PTHR43744:SF9">
    <property type="entry name" value="POLYGALACTURONAN_RHAMNOGALACTURONAN TRANSPORT SYSTEM PERMEASE PROTEIN YTCP"/>
    <property type="match status" value="1"/>
</dbReference>
<evidence type="ECO:0000313" key="10">
    <source>
        <dbReference type="Proteomes" id="UP000032633"/>
    </source>
</evidence>
<evidence type="ECO:0000256" key="2">
    <source>
        <dbReference type="ARBA" id="ARBA00022448"/>
    </source>
</evidence>
<evidence type="ECO:0000256" key="7">
    <source>
        <dbReference type="RuleBase" id="RU363032"/>
    </source>
</evidence>
<keyword evidence="6 7" id="KW-0472">Membrane</keyword>
<keyword evidence="4 7" id="KW-0812">Transmembrane</keyword>
<reference evidence="9 10" key="1">
    <citation type="journal article" date="2015" name="J. Biotechnol.">
        <title>Complete genome sequence of Paenibacillus beijingensis 7188(T) (=DSM 24997(T)), a novel rhizobacterium from jujube garden soil.</title>
        <authorList>
            <person name="Kwak Y."/>
            <person name="Shin J.H."/>
        </authorList>
    </citation>
    <scope>NUCLEOTIDE SEQUENCE [LARGE SCALE GENOMIC DNA]</scope>
    <source>
        <strain evidence="9 10">DSM 24997</strain>
    </source>
</reference>
<dbReference type="Gene3D" id="1.10.3720.10">
    <property type="entry name" value="MetI-like"/>
    <property type="match status" value="1"/>
</dbReference>
<dbReference type="GO" id="GO:0055085">
    <property type="term" value="P:transmembrane transport"/>
    <property type="evidence" value="ECO:0007669"/>
    <property type="project" value="InterPro"/>
</dbReference>
<dbReference type="RefSeq" id="WP_045668924.1">
    <property type="nucleotide sequence ID" value="NZ_CP011058.1"/>
</dbReference>
<feature type="transmembrane region" description="Helical" evidence="7">
    <location>
        <begin position="143"/>
        <end position="168"/>
    </location>
</feature>
<keyword evidence="5 7" id="KW-1133">Transmembrane helix</keyword>
<keyword evidence="10" id="KW-1185">Reference proteome</keyword>
<dbReference type="OrthoDB" id="9815445at2"/>
<protein>
    <submittedName>
        <fullName evidence="9">ABC transporter permease</fullName>
    </submittedName>
</protein>
<sequence length="290" mass="32339">MNRIRYDRQGALNKLFDTLNLLFLLFLMLTMIIPFLNVIALAFSSGVSSMQPDIILFPKQFSAEGFAIVWNSLDIWKPFLNSVIVTGIGTVLHVLLSSFAGYVLMHPFLPGKKLMVTFILITMMIPQEAIMIPLYVVNKDLHLLNTLTVLVLSGLVSGFSILLMRNFFLGVPYEMAESAKMDGAGELRIFSTMYMRLATPGLATVTLFEFVGRWNMFTAPVLFINDSTKYTLQVALKSMIIDANSTSGTYLLTTNVKMAGIIIAIIPLIAIYPFVQKFFMKGIMLGASKE</sequence>
<dbReference type="PROSITE" id="PS50928">
    <property type="entry name" value="ABC_TM1"/>
    <property type="match status" value="1"/>
</dbReference>
<evidence type="ECO:0000313" key="9">
    <source>
        <dbReference type="EMBL" id="AJY73489.1"/>
    </source>
</evidence>
<evidence type="ECO:0000256" key="1">
    <source>
        <dbReference type="ARBA" id="ARBA00004651"/>
    </source>
</evidence>